<dbReference type="Proteomes" id="UP001597393">
    <property type="component" value="Unassembled WGS sequence"/>
</dbReference>
<protein>
    <submittedName>
        <fullName evidence="2">ABC transporter permease</fullName>
    </submittedName>
</protein>
<dbReference type="Pfam" id="PF03649">
    <property type="entry name" value="UPF0014"/>
    <property type="match status" value="1"/>
</dbReference>
<keyword evidence="1" id="KW-0812">Transmembrane</keyword>
<dbReference type="InterPro" id="IPR005226">
    <property type="entry name" value="UPF0014_fam"/>
</dbReference>
<keyword evidence="1" id="KW-0472">Membrane</keyword>
<feature type="transmembrane region" description="Helical" evidence="1">
    <location>
        <begin position="100"/>
        <end position="126"/>
    </location>
</feature>
<sequence>MLVICCVSLQILIGGVALLAMFKVSVFYVLLTCICVMLLYAICTYQFRKKDRKIKTVRVVGLSVALSLLSMMIACVFTAIDLRQSADNILIAGLKGIVPLFFFAIFFAAPFWMAFAVINFIGLYFVNKDLK</sequence>
<evidence type="ECO:0000256" key="1">
    <source>
        <dbReference type="SAM" id="Phobius"/>
    </source>
</evidence>
<evidence type="ECO:0000313" key="2">
    <source>
        <dbReference type="EMBL" id="MFD2598448.1"/>
    </source>
</evidence>
<keyword evidence="1" id="KW-1133">Transmembrane helix</keyword>
<organism evidence="2 3">
    <name type="scientific">Sphingobacterium corticis</name>
    <dbReference type="NCBI Taxonomy" id="1812823"/>
    <lineage>
        <taxon>Bacteria</taxon>
        <taxon>Pseudomonadati</taxon>
        <taxon>Bacteroidota</taxon>
        <taxon>Sphingobacteriia</taxon>
        <taxon>Sphingobacteriales</taxon>
        <taxon>Sphingobacteriaceae</taxon>
        <taxon>Sphingobacterium</taxon>
    </lineage>
</organism>
<name>A0ABW5NKL6_9SPHI</name>
<proteinExistence type="predicted"/>
<dbReference type="EMBL" id="JBHUMA010000004">
    <property type="protein sequence ID" value="MFD2598448.1"/>
    <property type="molecule type" value="Genomic_DNA"/>
</dbReference>
<feature type="transmembrane region" description="Helical" evidence="1">
    <location>
        <begin position="59"/>
        <end position="80"/>
    </location>
</feature>
<feature type="transmembrane region" description="Helical" evidence="1">
    <location>
        <begin position="27"/>
        <end position="47"/>
    </location>
</feature>
<dbReference type="RefSeq" id="WP_380868342.1">
    <property type="nucleotide sequence ID" value="NZ_JBHUMA010000004.1"/>
</dbReference>
<comment type="caution">
    <text evidence="2">The sequence shown here is derived from an EMBL/GenBank/DDBJ whole genome shotgun (WGS) entry which is preliminary data.</text>
</comment>
<evidence type="ECO:0000313" key="3">
    <source>
        <dbReference type="Proteomes" id="UP001597393"/>
    </source>
</evidence>
<accession>A0ABW5NKL6</accession>
<gene>
    <name evidence="2" type="ORF">ACFSQ3_05735</name>
</gene>
<reference evidence="3" key="1">
    <citation type="journal article" date="2019" name="Int. J. Syst. Evol. Microbiol.">
        <title>The Global Catalogue of Microorganisms (GCM) 10K type strain sequencing project: providing services to taxonomists for standard genome sequencing and annotation.</title>
        <authorList>
            <consortium name="The Broad Institute Genomics Platform"/>
            <consortium name="The Broad Institute Genome Sequencing Center for Infectious Disease"/>
            <person name="Wu L."/>
            <person name="Ma J."/>
        </authorList>
    </citation>
    <scope>NUCLEOTIDE SEQUENCE [LARGE SCALE GENOMIC DNA]</scope>
    <source>
        <strain evidence="3">KCTC 42248</strain>
    </source>
</reference>
<keyword evidence="3" id="KW-1185">Reference proteome</keyword>